<keyword evidence="1" id="KW-1133">Transmembrane helix</keyword>
<keyword evidence="1" id="KW-0812">Transmembrane</keyword>
<dbReference type="AlphaFoldDB" id="A0A4R2L130"/>
<evidence type="ECO:0000313" key="3">
    <source>
        <dbReference type="Proteomes" id="UP000294919"/>
    </source>
</evidence>
<keyword evidence="1" id="KW-0472">Membrane</keyword>
<name>A0A4R2L130_9FIRM</name>
<keyword evidence="3" id="KW-1185">Reference proteome</keyword>
<dbReference type="EMBL" id="SLWV01000001">
    <property type="protein sequence ID" value="TCO79963.1"/>
    <property type="molecule type" value="Genomic_DNA"/>
</dbReference>
<evidence type="ECO:0000313" key="2">
    <source>
        <dbReference type="EMBL" id="TCO79963.1"/>
    </source>
</evidence>
<dbReference type="Proteomes" id="UP000294919">
    <property type="component" value="Unassembled WGS sequence"/>
</dbReference>
<accession>A0A4R2L130</accession>
<sequence length="75" mass="8829">MAMEDINDSLKELGFPNSFCIYFLLYQSFLKYLYNNFYKNKCAIYVTYVLYLAYFILDKTKIHKLEKKGGGSING</sequence>
<comment type="caution">
    <text evidence="2">The sequence shown here is derived from an EMBL/GenBank/DDBJ whole genome shotgun (WGS) entry which is preliminary data.</text>
</comment>
<proteinExistence type="predicted"/>
<evidence type="ECO:0000256" key="1">
    <source>
        <dbReference type="SAM" id="Phobius"/>
    </source>
</evidence>
<organism evidence="2 3">
    <name type="scientific">Marinisporobacter balticus</name>
    <dbReference type="NCBI Taxonomy" id="2018667"/>
    <lineage>
        <taxon>Bacteria</taxon>
        <taxon>Bacillati</taxon>
        <taxon>Bacillota</taxon>
        <taxon>Clostridia</taxon>
        <taxon>Peptostreptococcales</taxon>
        <taxon>Thermotaleaceae</taxon>
        <taxon>Marinisporobacter</taxon>
    </lineage>
</organism>
<feature type="transmembrane region" description="Helical" evidence="1">
    <location>
        <begin position="38"/>
        <end position="57"/>
    </location>
</feature>
<gene>
    <name evidence="2" type="ORF">EV214_101197</name>
</gene>
<protein>
    <submittedName>
        <fullName evidence="2">Uncharacterized protein</fullName>
    </submittedName>
</protein>
<reference evidence="2 3" key="1">
    <citation type="submission" date="2019-03" db="EMBL/GenBank/DDBJ databases">
        <title>Genomic Encyclopedia of Type Strains, Phase IV (KMG-IV): sequencing the most valuable type-strain genomes for metagenomic binning, comparative biology and taxonomic classification.</title>
        <authorList>
            <person name="Goeker M."/>
        </authorList>
    </citation>
    <scope>NUCLEOTIDE SEQUENCE [LARGE SCALE GENOMIC DNA]</scope>
    <source>
        <strain evidence="2 3">DSM 102940</strain>
    </source>
</reference>